<dbReference type="GO" id="GO:0005525">
    <property type="term" value="F:GTP binding"/>
    <property type="evidence" value="ECO:0007669"/>
    <property type="project" value="UniProtKB-KW"/>
</dbReference>
<dbReference type="GO" id="GO:0016787">
    <property type="term" value="F:hydrolase activity"/>
    <property type="evidence" value="ECO:0007669"/>
    <property type="project" value="UniProtKB-KW"/>
</dbReference>
<sequence length="426" mass="48857">MGKAQSKDEEYSEEFQEAKRQIEEKGVAGAQAMMRETLIGWKDIKIKIGVTGNAGVGKSSFINAIRGIDDEDEENDDDKSGARAAKTGQIETTMKPASYTYPESPNITLMDLPGIGTPTYPDLDIYCERVGLETYDTFMILTSTRCTKLELELAQKIKSMGKSFFLIRTKIDQDKKNEKRRKKPDIEAMLKRIRAYLYEIVKDFGIREDEIFLISNHKRDKWEFSRLVEAILGKLPAHQKEALTLSLKILSKDVVIGKVEILRSQLWKASLIFHLTIVVESELYFRPMLDILSALSIDHDESKTAHLARSERVVLAFLGRRTEFFRSQLGLPEEDSDEFEKMKPKFQERMRKFYPNEEDESFWARCFAIDISNITSTCRPSGRLTKVEKILNRVLDEMQQLSLDLLDEAATHTQEPRTGDAKQSET</sequence>
<dbReference type="GO" id="GO:0016020">
    <property type="term" value="C:membrane"/>
    <property type="evidence" value="ECO:0007669"/>
    <property type="project" value="InterPro"/>
</dbReference>
<evidence type="ECO:0000256" key="4">
    <source>
        <dbReference type="ARBA" id="ARBA00023134"/>
    </source>
</evidence>
<evidence type="ECO:0000313" key="5">
    <source>
        <dbReference type="EMBL" id="CAB3999840.1"/>
    </source>
</evidence>
<dbReference type="InterPro" id="IPR051515">
    <property type="entry name" value="IRG"/>
</dbReference>
<dbReference type="PROSITE" id="PS51716">
    <property type="entry name" value="G_IRG"/>
    <property type="match status" value="1"/>
</dbReference>
<dbReference type="OrthoDB" id="422720at2759"/>
<keyword evidence="3" id="KW-0378">Hydrolase</keyword>
<accession>A0A7D9I9F2</accession>
<dbReference type="SUPFAM" id="SSF52540">
    <property type="entry name" value="P-loop containing nucleoside triphosphate hydrolases"/>
    <property type="match status" value="1"/>
</dbReference>
<evidence type="ECO:0000313" key="6">
    <source>
        <dbReference type="Proteomes" id="UP001152795"/>
    </source>
</evidence>
<dbReference type="AlphaFoldDB" id="A0A7D9I9F2"/>
<keyword evidence="6" id="KW-1185">Reference proteome</keyword>
<comment type="similarity">
    <text evidence="1">Belongs to the TRAFAC class dynamin-like GTPase superfamily. IRG family.</text>
</comment>
<dbReference type="InterPro" id="IPR027417">
    <property type="entry name" value="P-loop_NTPase"/>
</dbReference>
<name>A0A7D9I9F2_PARCT</name>
<dbReference type="Gene3D" id="3.40.50.300">
    <property type="entry name" value="P-loop containing nucleotide triphosphate hydrolases"/>
    <property type="match status" value="1"/>
</dbReference>
<dbReference type="Proteomes" id="UP001152795">
    <property type="component" value="Unassembled WGS sequence"/>
</dbReference>
<dbReference type="Pfam" id="PF05049">
    <property type="entry name" value="IIGP"/>
    <property type="match status" value="1"/>
</dbReference>
<dbReference type="InterPro" id="IPR007743">
    <property type="entry name" value="Immunity-related_GTPase-like"/>
</dbReference>
<evidence type="ECO:0000256" key="3">
    <source>
        <dbReference type="ARBA" id="ARBA00022801"/>
    </source>
</evidence>
<dbReference type="FunFam" id="3.40.50.300:FF:000541">
    <property type="entry name" value="Immunity related GTPase M"/>
    <property type="match status" value="1"/>
</dbReference>
<proteinExistence type="inferred from homology"/>
<protein>
    <submittedName>
        <fullName evidence="5">Interferon-inducible GTPase 5-like</fullName>
    </submittedName>
</protein>
<gene>
    <name evidence="5" type="ORF">PACLA_8A063111</name>
</gene>
<keyword evidence="2" id="KW-0547">Nucleotide-binding</keyword>
<reference evidence="5" key="1">
    <citation type="submission" date="2020-04" db="EMBL/GenBank/DDBJ databases">
        <authorList>
            <person name="Alioto T."/>
            <person name="Alioto T."/>
            <person name="Gomez Garrido J."/>
        </authorList>
    </citation>
    <scope>NUCLEOTIDE SEQUENCE</scope>
    <source>
        <strain evidence="5">A484AB</strain>
    </source>
</reference>
<dbReference type="EMBL" id="CACRXK020003683">
    <property type="protein sequence ID" value="CAB3999840.1"/>
    <property type="molecule type" value="Genomic_DNA"/>
</dbReference>
<organism evidence="5 6">
    <name type="scientific">Paramuricea clavata</name>
    <name type="common">Red gorgonian</name>
    <name type="synonym">Violescent sea-whip</name>
    <dbReference type="NCBI Taxonomy" id="317549"/>
    <lineage>
        <taxon>Eukaryota</taxon>
        <taxon>Metazoa</taxon>
        <taxon>Cnidaria</taxon>
        <taxon>Anthozoa</taxon>
        <taxon>Octocorallia</taxon>
        <taxon>Malacalcyonacea</taxon>
        <taxon>Plexauridae</taxon>
        <taxon>Paramuricea</taxon>
    </lineage>
</organism>
<comment type="caution">
    <text evidence="5">The sequence shown here is derived from an EMBL/GenBank/DDBJ whole genome shotgun (WGS) entry which is preliminary data.</text>
</comment>
<evidence type="ECO:0000256" key="2">
    <source>
        <dbReference type="ARBA" id="ARBA00022741"/>
    </source>
</evidence>
<dbReference type="InterPro" id="IPR030385">
    <property type="entry name" value="G_IRG_dom"/>
</dbReference>
<evidence type="ECO:0000256" key="1">
    <source>
        <dbReference type="ARBA" id="ARBA00005429"/>
    </source>
</evidence>
<dbReference type="PANTHER" id="PTHR32341">
    <property type="entry name" value="INTERFERON-INDUCIBLE GTPASE"/>
    <property type="match status" value="1"/>
</dbReference>
<keyword evidence="4" id="KW-0342">GTP-binding</keyword>
<dbReference type="PANTHER" id="PTHR32341:SF10">
    <property type="entry name" value="INTERFERON-INDUCIBLE GTPASE 5"/>
    <property type="match status" value="1"/>
</dbReference>